<dbReference type="RefSeq" id="WP_062226243.1">
    <property type="nucleotide sequence ID" value="NZ_BBWR01000002.1"/>
</dbReference>
<organism evidence="2">
    <name type="scientific">Aureimonas frigidaquae</name>
    <dbReference type="NCBI Taxonomy" id="424757"/>
    <lineage>
        <taxon>Bacteria</taxon>
        <taxon>Pseudomonadati</taxon>
        <taxon>Pseudomonadota</taxon>
        <taxon>Alphaproteobacteria</taxon>
        <taxon>Hyphomicrobiales</taxon>
        <taxon>Aurantimonadaceae</taxon>
        <taxon>Aureimonas</taxon>
    </lineage>
</organism>
<accession>A0A0P0Z2U3</accession>
<dbReference type="EMBL" id="LC066377">
    <property type="protein sequence ID" value="BAT28288.1"/>
    <property type="molecule type" value="Genomic_DNA"/>
</dbReference>
<reference evidence="2" key="1">
    <citation type="journal article" date="2015" name="Proc. Natl. Acad. Sci. U.S.A.">
        <title>Bacterial clade with the ribosomal RNA operon on a small plasmid rather than the chromosome.</title>
        <authorList>
            <person name="Anda M."/>
            <person name="Ohtsubo Y."/>
            <person name="Okubo T."/>
            <person name="Sugawara M."/>
            <person name="Nagata Y."/>
            <person name="Tsuda M."/>
            <person name="Minamisawa K."/>
            <person name="Mitsui H."/>
        </authorList>
    </citation>
    <scope>NUCLEOTIDE SEQUENCE</scope>
    <source>
        <strain evidence="2">JCM 14755</strain>
    </source>
</reference>
<evidence type="ECO:0000313" key="2">
    <source>
        <dbReference type="EMBL" id="BAT28288.1"/>
    </source>
</evidence>
<feature type="domain" description="DUF403" evidence="1">
    <location>
        <begin position="3"/>
        <end position="309"/>
    </location>
</feature>
<dbReference type="InterPro" id="IPR051680">
    <property type="entry name" value="ATP-dep_Glu-Cys_Ligase-2"/>
</dbReference>
<proteinExistence type="predicted"/>
<dbReference type="PANTHER" id="PTHR34595:SF7">
    <property type="entry name" value="SLL1039 PROTEIN"/>
    <property type="match status" value="1"/>
</dbReference>
<sequence length="313" mass="35923">MPLLGRTANGLFWMQRYIERAENTARLMDAGLRLSLTNLSSEAEEWNSILVTTGVLDDYKAQHTEFDAATITEFMLRDPANPSSILNSMAIARTNGRMVRTALTRETWEAINESWMLLRDKLSRPVDDLPALLELVKQRCALIRGSFYGTMLRNEIFDFCNLGTFLERADNTARIMDVKYWVLLPQHSSVGSSLDNYQWGSILRSVSALRSYAWEYDAEFKAVDIMDFLILNRRMPRSLAYCYRLIEESLGYLSRVHDGEVEAHATARRIAQRLEEASVTDIIDGGLHEFLEAFIVDNNRLSDEIARAYRFHS</sequence>
<dbReference type="OrthoDB" id="9803532at2"/>
<dbReference type="InterPro" id="IPR007296">
    <property type="entry name" value="DUF403"/>
</dbReference>
<name>A0A0P0Z2U3_9HYPH</name>
<protein>
    <recommendedName>
        <fullName evidence="1">DUF403 domain-containing protein</fullName>
    </recommendedName>
</protein>
<dbReference type="PANTHER" id="PTHR34595">
    <property type="entry name" value="BLR5612 PROTEIN"/>
    <property type="match status" value="1"/>
</dbReference>
<evidence type="ECO:0000259" key="1">
    <source>
        <dbReference type="Pfam" id="PF04168"/>
    </source>
</evidence>
<dbReference type="AlphaFoldDB" id="A0A0P0Z2U3"/>
<dbReference type="Pfam" id="PF04168">
    <property type="entry name" value="Alpha-E"/>
    <property type="match status" value="1"/>
</dbReference>